<dbReference type="OrthoDB" id="8963519at2759"/>
<protein>
    <recommendedName>
        <fullName evidence="9">EMI domain-containing protein</fullName>
    </recommendedName>
</protein>
<dbReference type="InterPro" id="IPR011489">
    <property type="entry name" value="EMI_domain"/>
</dbReference>
<feature type="region of interest" description="Disordered" evidence="8">
    <location>
        <begin position="731"/>
        <end position="763"/>
    </location>
</feature>
<feature type="region of interest" description="Disordered" evidence="8">
    <location>
        <begin position="297"/>
        <end position="324"/>
    </location>
</feature>
<evidence type="ECO:0000256" key="4">
    <source>
        <dbReference type="ARBA" id="ARBA00022729"/>
    </source>
</evidence>
<dbReference type="PANTHER" id="PTHR15427">
    <property type="entry name" value="EMILIN ELASTIN MICROFIBRIL INTERFACE-LOCATED PROTEIN ELASTIN MICROFIBRIL INTERFACER"/>
    <property type="match status" value="1"/>
</dbReference>
<feature type="compositionally biased region" description="Pro residues" evidence="8">
    <location>
        <begin position="308"/>
        <end position="317"/>
    </location>
</feature>
<keyword evidence="2" id="KW-0964">Secreted</keyword>
<dbReference type="Gene3D" id="2.60.120.40">
    <property type="match status" value="1"/>
</dbReference>
<dbReference type="Proteomes" id="UP000265040">
    <property type="component" value="Chromosome 15"/>
</dbReference>
<feature type="domain" description="EMI" evidence="9">
    <location>
        <begin position="13"/>
        <end position="89"/>
    </location>
</feature>
<reference evidence="10" key="2">
    <citation type="submission" date="2025-08" db="UniProtKB">
        <authorList>
            <consortium name="Ensembl"/>
        </authorList>
    </citation>
    <scope>IDENTIFICATION</scope>
</reference>
<sequence length="900" mass="100307">LADLIHLPETHLHTNWCAFVQKRTVTVAVACGTEKYTIRSQSPCPSGIPDCQLVVYKLATRPLYTQKQKIFTSLHWACCEGHGGDNCEDTGGSAGASEISLAASATTFLLFYNYINSRFFKNYFFGNIKQGDNFYLRTVDLFLSVREEVVATVKVVSNPEATAAPLPHMMALVMSQLQPVLEGFNRSLEHLSRQVGSLARDVAQLKLPQSYSTELSKTAEKRLDHRLDELFQHLRNIRGQMESQQRDMESRLHSQHAMLHYNFTSLKTDIDMKLKRHQKMLQVSLQAMNATVTELKLDHEQSSEDHLPPPSLSPLHPPQRSDSSGLWEAIERLDNMVVNNTVKVSGLMEDVEVTSGNVQQLKRDLKELEEQVHHTGRNSQILFMETGLEVEEAKVAVLDRVNELAKNLTLQGERLQETEDDVDYLYTAFYNNSSSGDCTMLKAAVARLEKAVANVTELANENKLALEENPEGAAQQWGRDSDWALAVKALQDGLQQESLVSEQSETRTLNHRLTQLSSSVNVSVEMQRLSSSFDSLLRDAIRHSDVLELLLGEEVLEFLEWSEQDQEAHSIPALKQQLRNQHLNTTSFLFSGGSGEEPSADQPSSSHDMTRSGGGVAARERQLLLLHPQPRGPEYRGDGSDLWNLEKMMEELGQKVHRLEEKPCWCPNISTEREAPPGGVDAKLQAEVMWLKKGLEDHLSVFKNVFSNADVLAKSDATLELNKLWELVKNEDGKKEKKRRGGGAGKEGRGGNHRSKKDSSGEIHWASGLPEDSLLFVAASPRRVSNGGVMFKASVNLGQFHPNSGTFTAPVDGIYLFILTLTLRPGPVHVVLRRGSGGAPLSLHRQKVAVPGPVTGVGLLLLREAEEVRLELRRGAWTETEDNVFTGLLVHRTTRSSPRV</sequence>
<evidence type="ECO:0000256" key="1">
    <source>
        <dbReference type="ARBA" id="ARBA00004498"/>
    </source>
</evidence>
<feature type="compositionally biased region" description="Basic and acidic residues" evidence="8">
    <location>
        <begin position="297"/>
        <end position="307"/>
    </location>
</feature>
<accession>A0A3Q1J949</accession>
<evidence type="ECO:0000313" key="10">
    <source>
        <dbReference type="Ensembl" id="ENSATEP00000031482.2"/>
    </source>
</evidence>
<feature type="coiled-coil region" evidence="7">
    <location>
        <begin position="351"/>
        <end position="468"/>
    </location>
</feature>
<keyword evidence="3" id="KW-0272">Extracellular matrix</keyword>
<dbReference type="Pfam" id="PF00386">
    <property type="entry name" value="C1q"/>
    <property type="match status" value="1"/>
</dbReference>
<dbReference type="InterPro" id="IPR008983">
    <property type="entry name" value="Tumour_necrosis_fac-like_dom"/>
</dbReference>
<evidence type="ECO:0000256" key="6">
    <source>
        <dbReference type="ARBA" id="ARBA00023157"/>
    </source>
</evidence>
<dbReference type="Ensembl" id="ENSATET00000031948.2">
    <property type="protein sequence ID" value="ENSATEP00000031482.2"/>
    <property type="gene ID" value="ENSATEG00000021689.2"/>
</dbReference>
<evidence type="ECO:0000256" key="5">
    <source>
        <dbReference type="ARBA" id="ARBA00023054"/>
    </source>
</evidence>
<evidence type="ECO:0000256" key="7">
    <source>
        <dbReference type="SAM" id="Coils"/>
    </source>
</evidence>
<dbReference type="GeneTree" id="ENSGT01030000234633"/>
<feature type="region of interest" description="Disordered" evidence="8">
    <location>
        <begin position="587"/>
        <end position="614"/>
    </location>
</feature>
<name>A0A3Q1J949_ANATE</name>
<dbReference type="SMART" id="SM00110">
    <property type="entry name" value="C1Q"/>
    <property type="match status" value="1"/>
</dbReference>
<reference evidence="10" key="1">
    <citation type="submission" date="2021-04" db="EMBL/GenBank/DDBJ databases">
        <authorList>
            <consortium name="Wellcome Sanger Institute Data Sharing"/>
        </authorList>
    </citation>
    <scope>NUCLEOTIDE SEQUENCE [LARGE SCALE GENOMIC DNA]</scope>
</reference>
<dbReference type="Pfam" id="PF07546">
    <property type="entry name" value="EMI"/>
    <property type="match status" value="1"/>
</dbReference>
<proteinExistence type="predicted"/>
<organism evidence="10 11">
    <name type="scientific">Anabas testudineus</name>
    <name type="common">Climbing perch</name>
    <name type="synonym">Anthias testudineus</name>
    <dbReference type="NCBI Taxonomy" id="64144"/>
    <lineage>
        <taxon>Eukaryota</taxon>
        <taxon>Metazoa</taxon>
        <taxon>Chordata</taxon>
        <taxon>Craniata</taxon>
        <taxon>Vertebrata</taxon>
        <taxon>Euteleostomi</taxon>
        <taxon>Actinopterygii</taxon>
        <taxon>Neopterygii</taxon>
        <taxon>Teleostei</taxon>
        <taxon>Neoteleostei</taxon>
        <taxon>Acanthomorphata</taxon>
        <taxon>Anabantaria</taxon>
        <taxon>Anabantiformes</taxon>
        <taxon>Anabantoidei</taxon>
        <taxon>Anabantidae</taxon>
        <taxon>Anabas</taxon>
    </lineage>
</organism>
<evidence type="ECO:0000259" key="9">
    <source>
        <dbReference type="PROSITE" id="PS51041"/>
    </source>
</evidence>
<dbReference type="AlphaFoldDB" id="A0A3Q1J949"/>
<dbReference type="InterPro" id="IPR001073">
    <property type="entry name" value="C1q_dom"/>
</dbReference>
<keyword evidence="6" id="KW-1015">Disulfide bond</keyword>
<dbReference type="InterPro" id="IPR050392">
    <property type="entry name" value="Collagen/C1q_domain"/>
</dbReference>
<dbReference type="InParanoid" id="A0A3Q1J949"/>
<evidence type="ECO:0000256" key="8">
    <source>
        <dbReference type="SAM" id="MobiDB-lite"/>
    </source>
</evidence>
<dbReference type="PROSITE" id="PS51041">
    <property type="entry name" value="EMI"/>
    <property type="match status" value="1"/>
</dbReference>
<keyword evidence="11" id="KW-1185">Reference proteome</keyword>
<evidence type="ECO:0000313" key="11">
    <source>
        <dbReference type="Proteomes" id="UP000265040"/>
    </source>
</evidence>
<reference evidence="10" key="3">
    <citation type="submission" date="2025-09" db="UniProtKB">
        <authorList>
            <consortium name="Ensembl"/>
        </authorList>
    </citation>
    <scope>IDENTIFICATION</scope>
</reference>
<evidence type="ECO:0000256" key="2">
    <source>
        <dbReference type="ARBA" id="ARBA00022525"/>
    </source>
</evidence>
<dbReference type="SUPFAM" id="SSF49842">
    <property type="entry name" value="TNF-like"/>
    <property type="match status" value="1"/>
</dbReference>
<keyword evidence="5 7" id="KW-0175">Coiled coil</keyword>
<comment type="subcellular location">
    <subcellularLocation>
        <location evidence="1">Secreted</location>
        <location evidence="1">Extracellular space</location>
        <location evidence="1">Extracellular matrix</location>
    </subcellularLocation>
</comment>
<dbReference type="PANTHER" id="PTHR15427:SF40">
    <property type="entry name" value="MULTIMERIN-2 PRECURSOR"/>
    <property type="match status" value="1"/>
</dbReference>
<evidence type="ECO:0000256" key="3">
    <source>
        <dbReference type="ARBA" id="ARBA00022530"/>
    </source>
</evidence>
<keyword evidence="4" id="KW-0732">Signal</keyword>